<dbReference type="InterPro" id="IPR014729">
    <property type="entry name" value="Rossmann-like_a/b/a_fold"/>
</dbReference>
<evidence type="ECO:0000259" key="13">
    <source>
        <dbReference type="SMART" id="SM00363"/>
    </source>
</evidence>
<evidence type="ECO:0000256" key="1">
    <source>
        <dbReference type="ARBA" id="ARBA00004496"/>
    </source>
</evidence>
<evidence type="ECO:0000256" key="7">
    <source>
        <dbReference type="ARBA" id="ARBA00022917"/>
    </source>
</evidence>
<dbReference type="SUPFAM" id="SSF55174">
    <property type="entry name" value="Alpha-L RNA-binding motif"/>
    <property type="match status" value="1"/>
</dbReference>
<dbReference type="RefSeq" id="WP_118764750.1">
    <property type="nucleotide sequence ID" value="NZ_CABJCF010000002.1"/>
</dbReference>
<evidence type="ECO:0000256" key="6">
    <source>
        <dbReference type="ARBA" id="ARBA00022884"/>
    </source>
</evidence>
<comment type="subunit">
    <text evidence="11">Homodimer.</text>
</comment>
<comment type="similarity">
    <text evidence="10 11">Belongs to the class-I aminoacyl-tRNA synthetase family. TyrS type 1 subfamily.</text>
</comment>
<feature type="binding site" evidence="11">
    <location>
        <position position="170"/>
    </location>
    <ligand>
        <name>L-tyrosine</name>
        <dbReference type="ChEBI" id="CHEBI:58315"/>
    </ligand>
</feature>
<evidence type="ECO:0000256" key="5">
    <source>
        <dbReference type="ARBA" id="ARBA00022840"/>
    </source>
</evidence>
<gene>
    <name evidence="11" type="primary">tyrS</name>
    <name evidence="14" type="ORF">DWX20_05245</name>
</gene>
<dbReference type="InterPro" id="IPR024107">
    <property type="entry name" value="Tyr-tRNA-ligase_bac_1"/>
</dbReference>
<evidence type="ECO:0000256" key="10">
    <source>
        <dbReference type="ARBA" id="ARBA00060965"/>
    </source>
</evidence>
<dbReference type="InterPro" id="IPR002307">
    <property type="entry name" value="Tyr-tRNA-ligase"/>
</dbReference>
<dbReference type="PROSITE" id="PS50889">
    <property type="entry name" value="S4"/>
    <property type="match status" value="1"/>
</dbReference>
<feature type="binding site" evidence="11">
    <location>
        <position position="166"/>
    </location>
    <ligand>
        <name>L-tyrosine</name>
        <dbReference type="ChEBI" id="CHEBI:58315"/>
    </ligand>
</feature>
<dbReference type="AlphaFoldDB" id="A0A412PFH6"/>
<feature type="binding site" evidence="11">
    <location>
        <position position="231"/>
    </location>
    <ligand>
        <name>ATP</name>
        <dbReference type="ChEBI" id="CHEBI:30616"/>
    </ligand>
</feature>
<feature type="binding site" evidence="11">
    <location>
        <position position="33"/>
    </location>
    <ligand>
        <name>L-tyrosine</name>
        <dbReference type="ChEBI" id="CHEBI:58315"/>
    </ligand>
</feature>
<dbReference type="GO" id="GO:0042803">
    <property type="term" value="F:protein homodimerization activity"/>
    <property type="evidence" value="ECO:0007669"/>
    <property type="project" value="UniProtKB-ARBA"/>
</dbReference>
<sequence length="415" mass="46951">MNFIEELQWRGLVKDCTDKEGLGEQLKNPTTIYCGFDPTADSLHVGHLQQILLLRRYQLQGHQPIALCGGFTGMIGDPRPTTERKLLTHEEVLHNAECIREQLAKFLSFEGSNAAIMENNNNWLGEMHLLDFLRDYGKLFNISYMLQKDTIKKRLDSGISYTEFSYTILQSIDWYNLFKKYNCQIQIGGSDQWGNLTSGMELIRKMEGDNAKVFGITSPLITKSDGSKFGKSEGKNIWLDPARTNAYEFYQFWLNTPDADIVDYLKRLSFHTPEEIMGYEESLKNAPEKREGQKALAAELTELVHGKDGLEKALRITETFFKGDIMTLSPEEMKEGLADAKKAAVEDGVTLIDALVTAEVCKSKSEARKLIEQGSVSVNGNKVTDIQAVLHQSEAINQEFSILKKGKKNYFVLTF</sequence>
<dbReference type="Pfam" id="PF00579">
    <property type="entry name" value="tRNA-synt_1b"/>
    <property type="match status" value="1"/>
</dbReference>
<evidence type="ECO:0000256" key="4">
    <source>
        <dbReference type="ARBA" id="ARBA00022741"/>
    </source>
</evidence>
<keyword evidence="4 11" id="KW-0547">Nucleotide-binding</keyword>
<evidence type="ECO:0000256" key="9">
    <source>
        <dbReference type="ARBA" id="ARBA00048248"/>
    </source>
</evidence>
<feature type="short sequence motif" description="'HIGH' region" evidence="11">
    <location>
        <begin position="38"/>
        <end position="47"/>
    </location>
</feature>
<reference evidence="14 15" key="1">
    <citation type="submission" date="2018-08" db="EMBL/GenBank/DDBJ databases">
        <title>A genome reference for cultivated species of the human gut microbiota.</title>
        <authorList>
            <person name="Zou Y."/>
            <person name="Xue W."/>
            <person name="Luo G."/>
        </authorList>
    </citation>
    <scope>NUCLEOTIDE SEQUENCE [LARGE SCALE GENOMIC DNA]</scope>
    <source>
        <strain evidence="14 15">AF18-46</strain>
    </source>
</reference>
<accession>A0A412PFH6</accession>
<dbReference type="GO" id="GO:0003723">
    <property type="term" value="F:RNA binding"/>
    <property type="evidence" value="ECO:0007669"/>
    <property type="project" value="UniProtKB-KW"/>
</dbReference>
<dbReference type="InterPro" id="IPR002305">
    <property type="entry name" value="aa-tRNA-synth_Ic"/>
</dbReference>
<dbReference type="PRINTS" id="PR01040">
    <property type="entry name" value="TRNASYNTHTYR"/>
</dbReference>
<proteinExistence type="inferred from homology"/>
<dbReference type="NCBIfam" id="TIGR00234">
    <property type="entry name" value="tyrS"/>
    <property type="match status" value="1"/>
</dbReference>
<dbReference type="PANTHER" id="PTHR11766">
    <property type="entry name" value="TYROSYL-TRNA SYNTHETASE"/>
    <property type="match status" value="1"/>
</dbReference>
<keyword evidence="5 11" id="KW-0067">ATP-binding</keyword>
<dbReference type="PANTHER" id="PTHR11766:SF0">
    <property type="entry name" value="TYROSINE--TRNA LIGASE, MITOCHONDRIAL"/>
    <property type="match status" value="1"/>
</dbReference>
<evidence type="ECO:0000256" key="3">
    <source>
        <dbReference type="ARBA" id="ARBA00022598"/>
    </source>
</evidence>
<keyword evidence="8 11" id="KW-0030">Aminoacyl-tRNA synthetase</keyword>
<dbReference type="Gene3D" id="3.40.50.620">
    <property type="entry name" value="HUPs"/>
    <property type="match status" value="1"/>
</dbReference>
<comment type="function">
    <text evidence="11">Catalyzes the attachment of tyrosine to tRNA(Tyr) in a two-step reaction: tyrosine is first activated by ATP to form Tyr-AMP and then transferred to the acceptor end of tRNA(Tyr).</text>
</comment>
<dbReference type="GO" id="GO:0006437">
    <property type="term" value="P:tyrosyl-tRNA aminoacylation"/>
    <property type="evidence" value="ECO:0007669"/>
    <property type="project" value="UniProtKB-UniRule"/>
</dbReference>
<dbReference type="SMART" id="SM00363">
    <property type="entry name" value="S4"/>
    <property type="match status" value="1"/>
</dbReference>
<dbReference type="HAMAP" id="MF_02006">
    <property type="entry name" value="Tyr_tRNA_synth_type1"/>
    <property type="match status" value="1"/>
</dbReference>
<evidence type="ECO:0000313" key="14">
    <source>
        <dbReference type="EMBL" id="RGT56214.1"/>
    </source>
</evidence>
<dbReference type="GO" id="GO:0005524">
    <property type="term" value="F:ATP binding"/>
    <property type="evidence" value="ECO:0007669"/>
    <property type="project" value="UniProtKB-UniRule"/>
</dbReference>
<feature type="short sequence motif" description="'KMSKS' region" evidence="11">
    <location>
        <begin position="228"/>
        <end position="232"/>
    </location>
</feature>
<dbReference type="InterPro" id="IPR001412">
    <property type="entry name" value="aa-tRNA-synth_I_CS"/>
</dbReference>
<feature type="domain" description="RNA-binding S4" evidence="13">
    <location>
        <begin position="350"/>
        <end position="411"/>
    </location>
</feature>
<dbReference type="EMBL" id="QRWX01000002">
    <property type="protein sequence ID" value="RGT56214.1"/>
    <property type="molecule type" value="Genomic_DNA"/>
</dbReference>
<comment type="caution">
    <text evidence="14">The sequence shown here is derived from an EMBL/GenBank/DDBJ whole genome shotgun (WGS) entry which is preliminary data.</text>
</comment>
<protein>
    <recommendedName>
        <fullName evidence="11">Tyrosine--tRNA ligase</fullName>
        <ecNumber evidence="11">6.1.1.1</ecNumber>
    </recommendedName>
    <alternativeName>
        <fullName evidence="11">Tyrosyl-tRNA synthetase</fullName>
        <shortName evidence="11">TyrRS</shortName>
    </alternativeName>
</protein>
<name>A0A412PFH6_9FIRM</name>
<organism evidence="14 15">
    <name type="scientific">Solobacterium moorei</name>
    <dbReference type="NCBI Taxonomy" id="102148"/>
    <lineage>
        <taxon>Bacteria</taxon>
        <taxon>Bacillati</taxon>
        <taxon>Bacillota</taxon>
        <taxon>Erysipelotrichia</taxon>
        <taxon>Erysipelotrichales</taxon>
        <taxon>Erysipelotrichaceae</taxon>
        <taxon>Solobacterium</taxon>
    </lineage>
</organism>
<evidence type="ECO:0000256" key="8">
    <source>
        <dbReference type="ARBA" id="ARBA00023146"/>
    </source>
</evidence>
<evidence type="ECO:0000256" key="2">
    <source>
        <dbReference type="ARBA" id="ARBA00022490"/>
    </source>
</evidence>
<dbReference type="EC" id="6.1.1.1" evidence="11"/>
<dbReference type="Gene3D" id="1.10.240.10">
    <property type="entry name" value="Tyrosyl-Transfer RNA Synthetase"/>
    <property type="match status" value="1"/>
</dbReference>
<dbReference type="Pfam" id="PF22421">
    <property type="entry name" value="SYY_C-terminal"/>
    <property type="match status" value="1"/>
</dbReference>
<keyword evidence="6 12" id="KW-0694">RNA-binding</keyword>
<dbReference type="Gene3D" id="3.10.290.10">
    <property type="entry name" value="RNA-binding S4 domain"/>
    <property type="match status" value="1"/>
</dbReference>
<comment type="subcellular location">
    <subcellularLocation>
        <location evidence="1 11">Cytoplasm</location>
    </subcellularLocation>
</comment>
<comment type="catalytic activity">
    <reaction evidence="9 11">
        <text>tRNA(Tyr) + L-tyrosine + ATP = L-tyrosyl-tRNA(Tyr) + AMP + diphosphate + H(+)</text>
        <dbReference type="Rhea" id="RHEA:10220"/>
        <dbReference type="Rhea" id="RHEA-COMP:9706"/>
        <dbReference type="Rhea" id="RHEA-COMP:9707"/>
        <dbReference type="ChEBI" id="CHEBI:15378"/>
        <dbReference type="ChEBI" id="CHEBI:30616"/>
        <dbReference type="ChEBI" id="CHEBI:33019"/>
        <dbReference type="ChEBI" id="CHEBI:58315"/>
        <dbReference type="ChEBI" id="CHEBI:78442"/>
        <dbReference type="ChEBI" id="CHEBI:78536"/>
        <dbReference type="ChEBI" id="CHEBI:456215"/>
        <dbReference type="EC" id="6.1.1.1"/>
    </reaction>
</comment>
<dbReference type="CDD" id="cd00805">
    <property type="entry name" value="TyrRS_core"/>
    <property type="match status" value="1"/>
</dbReference>
<dbReference type="Proteomes" id="UP000284731">
    <property type="component" value="Unassembled WGS sequence"/>
</dbReference>
<dbReference type="InterPro" id="IPR024088">
    <property type="entry name" value="Tyr-tRNA-ligase_bac-type"/>
</dbReference>
<keyword evidence="7 11" id="KW-0648">Protein biosynthesis</keyword>
<dbReference type="GO" id="GO:0005829">
    <property type="term" value="C:cytosol"/>
    <property type="evidence" value="ECO:0007669"/>
    <property type="project" value="TreeGrafter"/>
</dbReference>
<dbReference type="SUPFAM" id="SSF52374">
    <property type="entry name" value="Nucleotidylyl transferase"/>
    <property type="match status" value="1"/>
</dbReference>
<dbReference type="InterPro" id="IPR002942">
    <property type="entry name" value="S4_RNA-bd"/>
</dbReference>
<dbReference type="FunFam" id="1.10.240.10:FF:000001">
    <property type="entry name" value="Tyrosine--tRNA ligase"/>
    <property type="match status" value="1"/>
</dbReference>
<dbReference type="InterPro" id="IPR054608">
    <property type="entry name" value="SYY-like_C"/>
</dbReference>
<evidence type="ECO:0000256" key="11">
    <source>
        <dbReference type="HAMAP-Rule" id="MF_02006"/>
    </source>
</evidence>
<dbReference type="GO" id="GO:0004831">
    <property type="term" value="F:tyrosine-tRNA ligase activity"/>
    <property type="evidence" value="ECO:0007669"/>
    <property type="project" value="UniProtKB-UniRule"/>
</dbReference>
<dbReference type="PROSITE" id="PS00178">
    <property type="entry name" value="AA_TRNA_LIGASE_I"/>
    <property type="match status" value="1"/>
</dbReference>
<keyword evidence="2 11" id="KW-0963">Cytoplasm</keyword>
<dbReference type="InterPro" id="IPR036986">
    <property type="entry name" value="S4_RNA-bd_sf"/>
</dbReference>
<evidence type="ECO:0000256" key="12">
    <source>
        <dbReference type="PROSITE-ProRule" id="PRU00182"/>
    </source>
</evidence>
<dbReference type="FunFam" id="3.40.50.620:FF:000008">
    <property type="entry name" value="Tyrosine--tRNA ligase"/>
    <property type="match status" value="1"/>
</dbReference>
<evidence type="ECO:0000313" key="15">
    <source>
        <dbReference type="Proteomes" id="UP000284731"/>
    </source>
</evidence>
<keyword evidence="3 11" id="KW-0436">Ligase</keyword>
<dbReference type="CDD" id="cd00165">
    <property type="entry name" value="S4"/>
    <property type="match status" value="1"/>
</dbReference>